<accession>A0A2U2MUZ7</accession>
<evidence type="ECO:0000313" key="10">
    <source>
        <dbReference type="EMBL" id="PWG60670.1"/>
    </source>
</evidence>
<name>A0A2U2MUZ7_9BIFI</name>
<feature type="region of interest" description="Disordered" evidence="8">
    <location>
        <begin position="1"/>
        <end position="24"/>
    </location>
</feature>
<dbReference type="PANTHER" id="PTHR47268:SF4">
    <property type="entry name" value="ACYLPHOSPHATASE"/>
    <property type="match status" value="1"/>
</dbReference>
<keyword evidence="5 6" id="KW-0378">Hydrolase</keyword>
<evidence type="ECO:0000256" key="1">
    <source>
        <dbReference type="ARBA" id="ARBA00005614"/>
    </source>
</evidence>
<dbReference type="InterPro" id="IPR020456">
    <property type="entry name" value="Acylphosphatase"/>
</dbReference>
<comment type="caution">
    <text evidence="10">The sequence shown here is derived from an EMBL/GenBank/DDBJ whole genome shotgun (WGS) entry which is preliminary data.</text>
</comment>
<dbReference type="PANTHER" id="PTHR47268">
    <property type="entry name" value="ACYLPHOSPHATASE"/>
    <property type="match status" value="1"/>
</dbReference>
<dbReference type="PROSITE" id="PS51160">
    <property type="entry name" value="ACYLPHOSPHATASE_3"/>
    <property type="match status" value="1"/>
</dbReference>
<dbReference type="AlphaFoldDB" id="A0A2U2MUZ7"/>
<organism evidence="10 11">
    <name type="scientific">Bifidobacterium catulorum</name>
    <dbReference type="NCBI Taxonomy" id="1630173"/>
    <lineage>
        <taxon>Bacteria</taxon>
        <taxon>Bacillati</taxon>
        <taxon>Actinomycetota</taxon>
        <taxon>Actinomycetes</taxon>
        <taxon>Bifidobacteriales</taxon>
        <taxon>Bifidobacteriaceae</taxon>
        <taxon>Bifidobacterium</taxon>
    </lineage>
</organism>
<protein>
    <recommendedName>
        <fullName evidence="3 5">Acylphosphatase</fullName>
        <ecNumber evidence="2 5">3.6.1.7</ecNumber>
    </recommendedName>
</protein>
<dbReference type="Gene3D" id="3.30.70.100">
    <property type="match status" value="1"/>
</dbReference>
<dbReference type="PRINTS" id="PR00112">
    <property type="entry name" value="ACYLPHPHTASE"/>
</dbReference>
<evidence type="ECO:0000256" key="5">
    <source>
        <dbReference type="PROSITE-ProRule" id="PRU00520"/>
    </source>
</evidence>
<comment type="catalytic activity">
    <reaction evidence="4 5 6">
        <text>an acyl phosphate + H2O = a carboxylate + phosphate + H(+)</text>
        <dbReference type="Rhea" id="RHEA:14965"/>
        <dbReference type="ChEBI" id="CHEBI:15377"/>
        <dbReference type="ChEBI" id="CHEBI:15378"/>
        <dbReference type="ChEBI" id="CHEBI:29067"/>
        <dbReference type="ChEBI" id="CHEBI:43474"/>
        <dbReference type="ChEBI" id="CHEBI:59918"/>
        <dbReference type="EC" id="3.6.1.7"/>
    </reaction>
</comment>
<dbReference type="EMBL" id="QFFN01000001">
    <property type="protein sequence ID" value="PWG60670.1"/>
    <property type="molecule type" value="Genomic_DNA"/>
</dbReference>
<evidence type="ECO:0000256" key="2">
    <source>
        <dbReference type="ARBA" id="ARBA00012150"/>
    </source>
</evidence>
<evidence type="ECO:0000256" key="8">
    <source>
        <dbReference type="SAM" id="MobiDB-lite"/>
    </source>
</evidence>
<keyword evidence="11" id="KW-1185">Reference proteome</keyword>
<dbReference type="EC" id="3.6.1.7" evidence="2 5"/>
<evidence type="ECO:0000256" key="4">
    <source>
        <dbReference type="ARBA" id="ARBA00047645"/>
    </source>
</evidence>
<comment type="similarity">
    <text evidence="1 7">Belongs to the acylphosphatase family.</text>
</comment>
<evidence type="ECO:0000256" key="3">
    <source>
        <dbReference type="ARBA" id="ARBA00015991"/>
    </source>
</evidence>
<dbReference type="PROSITE" id="PS00150">
    <property type="entry name" value="ACYLPHOSPHATASE_1"/>
    <property type="match status" value="1"/>
</dbReference>
<dbReference type="GO" id="GO:0003998">
    <property type="term" value="F:acylphosphatase activity"/>
    <property type="evidence" value="ECO:0007669"/>
    <property type="project" value="UniProtKB-EC"/>
</dbReference>
<feature type="active site" evidence="5">
    <location>
        <position position="68"/>
    </location>
</feature>
<dbReference type="InterPro" id="IPR017968">
    <property type="entry name" value="Acylphosphatase_CS"/>
</dbReference>
<dbReference type="OrthoDB" id="3182027at2"/>
<dbReference type="Proteomes" id="UP000245753">
    <property type="component" value="Unassembled WGS sequence"/>
</dbReference>
<reference evidence="10 11" key="1">
    <citation type="journal article" date="2018" name="Int. J. Syst. Evol. Microbiol.">
        <title>Bifidobacterium catulorum sp. nov., a novel taxon from the faeces of the baby common marmoset (Callithrix jacchus).</title>
        <authorList>
            <person name="Modesto M."/>
            <person name="Michelini S."/>
            <person name="Oki K."/>
            <person name="Biavati B."/>
            <person name="Watanabe K."/>
            <person name="Mattarelli P."/>
        </authorList>
    </citation>
    <scope>NUCLEOTIDE SEQUENCE [LARGE SCALE GENOMIC DNA]</scope>
    <source>
        <strain evidence="10 11">MRM 8.19</strain>
    </source>
</reference>
<dbReference type="PROSITE" id="PS00151">
    <property type="entry name" value="ACYLPHOSPHATASE_2"/>
    <property type="match status" value="1"/>
</dbReference>
<dbReference type="InterPro" id="IPR036046">
    <property type="entry name" value="Acylphosphatase-like_dom_sf"/>
</dbReference>
<evidence type="ECO:0000259" key="9">
    <source>
        <dbReference type="PROSITE" id="PS51160"/>
    </source>
</evidence>
<feature type="domain" description="Acylphosphatase-like" evidence="9">
    <location>
        <begin position="35"/>
        <end position="122"/>
    </location>
</feature>
<evidence type="ECO:0000313" key="11">
    <source>
        <dbReference type="Proteomes" id="UP000245753"/>
    </source>
</evidence>
<gene>
    <name evidence="10" type="ORF">DF200_00035</name>
</gene>
<feature type="active site" evidence="5">
    <location>
        <position position="50"/>
    </location>
</feature>
<evidence type="ECO:0000256" key="6">
    <source>
        <dbReference type="RuleBase" id="RU000553"/>
    </source>
</evidence>
<dbReference type="Pfam" id="PF00708">
    <property type="entry name" value="Acylphosphatase"/>
    <property type="match status" value="1"/>
</dbReference>
<evidence type="ECO:0000256" key="7">
    <source>
        <dbReference type="RuleBase" id="RU004168"/>
    </source>
</evidence>
<dbReference type="SUPFAM" id="SSF54975">
    <property type="entry name" value="Acylphosphatase/BLUF domain-like"/>
    <property type="match status" value="1"/>
</dbReference>
<dbReference type="InterPro" id="IPR001792">
    <property type="entry name" value="Acylphosphatase-like_dom"/>
</dbReference>
<sequence>MTTTCTRTATDRSRRTPLSETGDRQAYVTETQQIRVRASISGTVQGVGFRYFTVTEAKRLGMTGWVRNRMDGTVETEAQGTGPDVGRFVARLHVGPRWSMVEHVAVDHIPVVSGERSFTVRRDRE</sequence>
<proteinExistence type="inferred from homology"/>